<comment type="caution">
    <text evidence="1">The sequence shown here is derived from an EMBL/GenBank/DDBJ whole genome shotgun (WGS) entry which is preliminary data.</text>
</comment>
<keyword evidence="2" id="KW-1185">Reference proteome</keyword>
<accession>A0AAN9XKM1</accession>
<evidence type="ECO:0000313" key="2">
    <source>
        <dbReference type="Proteomes" id="UP001386955"/>
    </source>
</evidence>
<sequence>MKIIYLHMIIQANWCTLQCIQSQMALLNVAYYDIVVKAFQFLVIDPIILFSDSLIVESLLELLDEESLRKDTTLP</sequence>
<gene>
    <name evidence="1" type="ORF">VNO78_16246</name>
</gene>
<reference evidence="1 2" key="1">
    <citation type="submission" date="2024-01" db="EMBL/GenBank/DDBJ databases">
        <title>The genomes of 5 underutilized Papilionoideae crops provide insights into root nodulation and disease resistanc.</title>
        <authorList>
            <person name="Jiang F."/>
        </authorList>
    </citation>
    <scope>NUCLEOTIDE SEQUENCE [LARGE SCALE GENOMIC DNA]</scope>
    <source>
        <strain evidence="1">DUOXIRENSHENG_FW03</strain>
        <tissue evidence="1">Leaves</tissue>
    </source>
</reference>
<organism evidence="1 2">
    <name type="scientific">Psophocarpus tetragonolobus</name>
    <name type="common">Winged bean</name>
    <name type="synonym">Dolichos tetragonolobus</name>
    <dbReference type="NCBI Taxonomy" id="3891"/>
    <lineage>
        <taxon>Eukaryota</taxon>
        <taxon>Viridiplantae</taxon>
        <taxon>Streptophyta</taxon>
        <taxon>Embryophyta</taxon>
        <taxon>Tracheophyta</taxon>
        <taxon>Spermatophyta</taxon>
        <taxon>Magnoliopsida</taxon>
        <taxon>eudicotyledons</taxon>
        <taxon>Gunneridae</taxon>
        <taxon>Pentapetalae</taxon>
        <taxon>rosids</taxon>
        <taxon>fabids</taxon>
        <taxon>Fabales</taxon>
        <taxon>Fabaceae</taxon>
        <taxon>Papilionoideae</taxon>
        <taxon>50 kb inversion clade</taxon>
        <taxon>NPAAA clade</taxon>
        <taxon>indigoferoid/millettioid clade</taxon>
        <taxon>Phaseoleae</taxon>
        <taxon>Psophocarpus</taxon>
    </lineage>
</organism>
<evidence type="ECO:0000313" key="1">
    <source>
        <dbReference type="EMBL" id="KAK7395681.1"/>
    </source>
</evidence>
<dbReference type="EMBL" id="JAYMYS010000004">
    <property type="protein sequence ID" value="KAK7395681.1"/>
    <property type="molecule type" value="Genomic_DNA"/>
</dbReference>
<proteinExistence type="predicted"/>
<name>A0AAN9XKM1_PSOTE</name>
<protein>
    <submittedName>
        <fullName evidence="1">Uncharacterized protein</fullName>
    </submittedName>
</protein>
<dbReference type="AlphaFoldDB" id="A0AAN9XKM1"/>
<dbReference type="Proteomes" id="UP001386955">
    <property type="component" value="Unassembled WGS sequence"/>
</dbReference>